<gene>
    <name evidence="1" type="primary">ORF69989</name>
</gene>
<proteinExistence type="predicted"/>
<sequence>MNIWLFGNRTVGQPFLSYKEIYNGDLKAFNIYILDWEEFARDRSIWKQFLNTDLRTGTVRLI</sequence>
<accession>A0A0B6ZLT7</accession>
<evidence type="ECO:0000313" key="1">
    <source>
        <dbReference type="EMBL" id="CEK69367.1"/>
    </source>
</evidence>
<dbReference type="AlphaFoldDB" id="A0A0B6ZLT7"/>
<name>A0A0B6ZLT7_9EUPU</name>
<dbReference type="EMBL" id="HACG01022502">
    <property type="protein sequence ID" value="CEK69367.1"/>
    <property type="molecule type" value="Transcribed_RNA"/>
</dbReference>
<protein>
    <submittedName>
        <fullName evidence="1">Uncharacterized protein</fullName>
    </submittedName>
</protein>
<reference evidence="1" key="1">
    <citation type="submission" date="2014-12" db="EMBL/GenBank/DDBJ databases">
        <title>Insight into the proteome of Arion vulgaris.</title>
        <authorList>
            <person name="Aradska J."/>
            <person name="Bulat T."/>
            <person name="Smidak R."/>
            <person name="Sarate P."/>
            <person name="Gangsoo J."/>
            <person name="Sialana F."/>
            <person name="Bilban M."/>
            <person name="Lubec G."/>
        </authorList>
    </citation>
    <scope>NUCLEOTIDE SEQUENCE</scope>
    <source>
        <tissue evidence="1">Skin</tissue>
    </source>
</reference>
<organism evidence="1">
    <name type="scientific">Arion vulgaris</name>
    <dbReference type="NCBI Taxonomy" id="1028688"/>
    <lineage>
        <taxon>Eukaryota</taxon>
        <taxon>Metazoa</taxon>
        <taxon>Spiralia</taxon>
        <taxon>Lophotrochozoa</taxon>
        <taxon>Mollusca</taxon>
        <taxon>Gastropoda</taxon>
        <taxon>Heterobranchia</taxon>
        <taxon>Euthyneura</taxon>
        <taxon>Panpulmonata</taxon>
        <taxon>Eupulmonata</taxon>
        <taxon>Stylommatophora</taxon>
        <taxon>Helicina</taxon>
        <taxon>Arionoidea</taxon>
        <taxon>Arionidae</taxon>
        <taxon>Arion</taxon>
    </lineage>
</organism>